<gene>
    <name evidence="1" type="ORF">GCM10007895_05370</name>
</gene>
<comment type="caution">
    <text evidence="1">The sequence shown here is derived from an EMBL/GenBank/DDBJ whole genome shotgun (WGS) entry which is preliminary data.</text>
</comment>
<name>A0AA37VTD9_9GAMM</name>
<evidence type="ECO:0000313" key="2">
    <source>
        <dbReference type="Proteomes" id="UP001161422"/>
    </source>
</evidence>
<reference evidence="1" key="1">
    <citation type="journal article" date="2014" name="Int. J. Syst. Evol. Microbiol.">
        <title>Complete genome sequence of Corynebacterium casei LMG S-19264T (=DSM 44701T), isolated from a smear-ripened cheese.</title>
        <authorList>
            <consortium name="US DOE Joint Genome Institute (JGI-PGF)"/>
            <person name="Walter F."/>
            <person name="Albersmeier A."/>
            <person name="Kalinowski J."/>
            <person name="Ruckert C."/>
        </authorList>
    </citation>
    <scope>NUCLEOTIDE SEQUENCE</scope>
    <source>
        <strain evidence="1">NBRC 101628</strain>
    </source>
</reference>
<dbReference type="Proteomes" id="UP001161422">
    <property type="component" value="Unassembled WGS sequence"/>
</dbReference>
<organism evidence="1 2">
    <name type="scientific">Paraferrimonas sedimenticola</name>
    <dbReference type="NCBI Taxonomy" id="375674"/>
    <lineage>
        <taxon>Bacteria</taxon>
        <taxon>Pseudomonadati</taxon>
        <taxon>Pseudomonadota</taxon>
        <taxon>Gammaproteobacteria</taxon>
        <taxon>Alteromonadales</taxon>
        <taxon>Ferrimonadaceae</taxon>
        <taxon>Paraferrimonas</taxon>
    </lineage>
</organism>
<dbReference type="EMBL" id="BSNC01000001">
    <property type="protein sequence ID" value="GLP95231.1"/>
    <property type="molecule type" value="Genomic_DNA"/>
</dbReference>
<reference evidence="1" key="2">
    <citation type="submission" date="2023-01" db="EMBL/GenBank/DDBJ databases">
        <title>Draft genome sequence of Paraferrimonas sedimenticola strain NBRC 101628.</title>
        <authorList>
            <person name="Sun Q."/>
            <person name="Mori K."/>
        </authorList>
    </citation>
    <scope>NUCLEOTIDE SEQUENCE</scope>
    <source>
        <strain evidence="1">NBRC 101628</strain>
    </source>
</reference>
<keyword evidence="2" id="KW-1185">Reference proteome</keyword>
<proteinExistence type="predicted"/>
<protein>
    <submittedName>
        <fullName evidence="1">Uncharacterized protein</fullName>
    </submittedName>
</protein>
<dbReference type="RefSeq" id="WP_095505759.1">
    <property type="nucleotide sequence ID" value="NZ_BSNC01000001.1"/>
</dbReference>
<accession>A0AA37VTD9</accession>
<evidence type="ECO:0000313" key="1">
    <source>
        <dbReference type="EMBL" id="GLP95231.1"/>
    </source>
</evidence>
<dbReference type="AlphaFoldDB" id="A0AA37VTD9"/>
<sequence>MAHFKSRTLCLVTALIYGPVLAEGSYWGMSLNSDSSSQTQVQTPAWLQLGYEFEAKPYESGEWVNRIYGQTLMPSLNPNAASGVGLHLSSHFRFNPLARFSQFDLHPVAGVDLGWDTVKATRDSQLNGYNKPVARADFGFELKDTSGTSIQLMVGTDAKP</sequence>